<dbReference type="Proteomes" id="UP000265520">
    <property type="component" value="Unassembled WGS sequence"/>
</dbReference>
<evidence type="ECO:0000256" key="1">
    <source>
        <dbReference type="SAM" id="MobiDB-lite"/>
    </source>
</evidence>
<reference evidence="2 3" key="1">
    <citation type="journal article" date="2018" name="Front. Plant Sci.">
        <title>Red Clover (Trifolium pratense) and Zigzag Clover (T. medium) - A Picture of Genomic Similarities and Differences.</title>
        <authorList>
            <person name="Dluhosova J."/>
            <person name="Istvanek J."/>
            <person name="Nedelnik J."/>
            <person name="Repkova J."/>
        </authorList>
    </citation>
    <scope>NUCLEOTIDE SEQUENCE [LARGE SCALE GENOMIC DNA]</scope>
    <source>
        <strain evidence="3">cv. 10/8</strain>
        <tissue evidence="2">Leaf</tissue>
    </source>
</reference>
<accession>A0A392U954</accession>
<name>A0A392U954_9FABA</name>
<keyword evidence="3" id="KW-1185">Reference proteome</keyword>
<dbReference type="EMBL" id="LXQA010733726">
    <property type="protein sequence ID" value="MCI68275.1"/>
    <property type="molecule type" value="Genomic_DNA"/>
</dbReference>
<dbReference type="AlphaFoldDB" id="A0A392U954"/>
<protein>
    <submittedName>
        <fullName evidence="2">Uncharacterized protein</fullName>
    </submittedName>
</protein>
<feature type="region of interest" description="Disordered" evidence="1">
    <location>
        <begin position="1"/>
        <end position="25"/>
    </location>
</feature>
<organism evidence="2 3">
    <name type="scientific">Trifolium medium</name>
    <dbReference type="NCBI Taxonomy" id="97028"/>
    <lineage>
        <taxon>Eukaryota</taxon>
        <taxon>Viridiplantae</taxon>
        <taxon>Streptophyta</taxon>
        <taxon>Embryophyta</taxon>
        <taxon>Tracheophyta</taxon>
        <taxon>Spermatophyta</taxon>
        <taxon>Magnoliopsida</taxon>
        <taxon>eudicotyledons</taxon>
        <taxon>Gunneridae</taxon>
        <taxon>Pentapetalae</taxon>
        <taxon>rosids</taxon>
        <taxon>fabids</taxon>
        <taxon>Fabales</taxon>
        <taxon>Fabaceae</taxon>
        <taxon>Papilionoideae</taxon>
        <taxon>50 kb inversion clade</taxon>
        <taxon>NPAAA clade</taxon>
        <taxon>Hologalegina</taxon>
        <taxon>IRL clade</taxon>
        <taxon>Trifolieae</taxon>
        <taxon>Trifolium</taxon>
    </lineage>
</organism>
<sequence length="43" mass="5069">MESKRRQKQGAARRRRKRSRVTTDKKLKLARLSRVNVRGSGFV</sequence>
<evidence type="ECO:0000313" key="2">
    <source>
        <dbReference type="EMBL" id="MCI68275.1"/>
    </source>
</evidence>
<feature type="non-terminal residue" evidence="2">
    <location>
        <position position="43"/>
    </location>
</feature>
<evidence type="ECO:0000313" key="3">
    <source>
        <dbReference type="Proteomes" id="UP000265520"/>
    </source>
</evidence>
<proteinExistence type="predicted"/>
<comment type="caution">
    <text evidence="2">The sequence shown here is derived from an EMBL/GenBank/DDBJ whole genome shotgun (WGS) entry which is preliminary data.</text>
</comment>
<feature type="compositionally biased region" description="Basic residues" evidence="1">
    <location>
        <begin position="1"/>
        <end position="20"/>
    </location>
</feature>